<keyword evidence="9" id="KW-1185">Reference proteome</keyword>
<evidence type="ECO:0000256" key="4">
    <source>
        <dbReference type="ARBA" id="ARBA00022679"/>
    </source>
</evidence>
<evidence type="ECO:0000256" key="6">
    <source>
        <dbReference type="ARBA" id="ARBA00022777"/>
    </source>
</evidence>
<name>A0A2S5REM9_9MOLU</name>
<sequence length="157" mass="17229">MWIFKKKTKEVQIFAPVNGKVIGLDLVEDDVFKEKMMGDGFAIDPTDGEFVAPMEGELVTAFPTKHAYGIKHKTGIELLLHIGLDTVTLNGQGFTSYVEQGQNVRVGDKLVDVDLKKIKTKVPSIKTPIVFTNDMGKTINLVKTGAVKKGDLIAIIK</sequence>
<dbReference type="GO" id="GO:0005737">
    <property type="term" value="C:cytoplasm"/>
    <property type="evidence" value="ECO:0007669"/>
    <property type="project" value="UniProtKB-SubCell"/>
</dbReference>
<accession>A0A2S5REM9</accession>
<dbReference type="FunFam" id="2.70.70.10:FF:000001">
    <property type="entry name" value="PTS system glucose-specific IIA component"/>
    <property type="match status" value="1"/>
</dbReference>
<evidence type="ECO:0000256" key="3">
    <source>
        <dbReference type="ARBA" id="ARBA00022597"/>
    </source>
</evidence>
<keyword evidence="6" id="KW-0418">Kinase</keyword>
<keyword evidence="2" id="KW-0813">Transport</keyword>
<dbReference type="GO" id="GO:0009401">
    <property type="term" value="P:phosphoenolpyruvate-dependent sugar phosphotransferase system"/>
    <property type="evidence" value="ECO:0007669"/>
    <property type="project" value="UniProtKB-KW"/>
</dbReference>
<dbReference type="PROSITE" id="PS00371">
    <property type="entry name" value="PTS_EIIA_TYPE_1_HIS"/>
    <property type="match status" value="1"/>
</dbReference>
<evidence type="ECO:0000256" key="1">
    <source>
        <dbReference type="ARBA" id="ARBA00004496"/>
    </source>
</evidence>
<dbReference type="GO" id="GO:0016301">
    <property type="term" value="F:kinase activity"/>
    <property type="evidence" value="ECO:0007669"/>
    <property type="project" value="UniProtKB-KW"/>
</dbReference>
<dbReference type="STRING" id="1399797.GCA_000518285_00626"/>
<evidence type="ECO:0000259" key="7">
    <source>
        <dbReference type="PROSITE" id="PS51093"/>
    </source>
</evidence>
<evidence type="ECO:0000256" key="2">
    <source>
        <dbReference type="ARBA" id="ARBA00022448"/>
    </source>
</evidence>
<feature type="domain" description="PTS EIIA type-1" evidence="7">
    <location>
        <begin position="29"/>
        <end position="133"/>
    </location>
</feature>
<comment type="subcellular location">
    <subcellularLocation>
        <location evidence="1">Cytoplasm</location>
    </subcellularLocation>
</comment>
<proteinExistence type="predicted"/>
<evidence type="ECO:0000256" key="5">
    <source>
        <dbReference type="ARBA" id="ARBA00022683"/>
    </source>
</evidence>
<comment type="caution">
    <text evidence="8">The sequence shown here is derived from an EMBL/GenBank/DDBJ whole genome shotgun (WGS) entry which is preliminary data.</text>
</comment>
<dbReference type="InterPro" id="IPR001127">
    <property type="entry name" value="PTS_EIIA_1_perm"/>
</dbReference>
<gene>
    <name evidence="8" type="primary">crr</name>
    <name evidence="8" type="ORF">ELUCI_v1c00350</name>
</gene>
<dbReference type="Proteomes" id="UP000237865">
    <property type="component" value="Unassembled WGS sequence"/>
</dbReference>
<keyword evidence="5" id="KW-0598">Phosphotransferase system</keyword>
<dbReference type="InterPro" id="IPR011055">
    <property type="entry name" value="Dup_hybrid_motif"/>
</dbReference>
<dbReference type="NCBIfam" id="TIGR00830">
    <property type="entry name" value="PTBA"/>
    <property type="match status" value="1"/>
</dbReference>
<evidence type="ECO:0000313" key="8">
    <source>
        <dbReference type="EMBL" id="PPE05748.1"/>
    </source>
</evidence>
<keyword evidence="3" id="KW-0762">Sugar transport</keyword>
<keyword evidence="4" id="KW-0808">Transferase</keyword>
<dbReference type="SUPFAM" id="SSF51261">
    <property type="entry name" value="Duplicated hybrid motif"/>
    <property type="match status" value="1"/>
</dbReference>
<dbReference type="Gene3D" id="2.70.70.10">
    <property type="entry name" value="Glucose Permease (Domain IIA)"/>
    <property type="match status" value="1"/>
</dbReference>
<dbReference type="Pfam" id="PF00358">
    <property type="entry name" value="PTS_EIIA_1"/>
    <property type="match status" value="1"/>
</dbReference>
<dbReference type="InterPro" id="IPR050890">
    <property type="entry name" value="PTS_EIIA_component"/>
</dbReference>
<dbReference type="PANTHER" id="PTHR45008:SF1">
    <property type="entry name" value="PTS SYSTEM GLUCOSE-SPECIFIC EIIA COMPONENT"/>
    <property type="match status" value="1"/>
</dbReference>
<dbReference type="PROSITE" id="PS51093">
    <property type="entry name" value="PTS_EIIA_TYPE_1"/>
    <property type="match status" value="1"/>
</dbReference>
<dbReference type="RefSeq" id="WP_028126544.1">
    <property type="nucleotide sequence ID" value="NZ_PHNE01000001.1"/>
</dbReference>
<protein>
    <submittedName>
        <fullName evidence="8">PTS system, glucose-specific IIA component</fullName>
    </submittedName>
</protein>
<dbReference type="AlphaFoldDB" id="A0A2S5REM9"/>
<dbReference type="EMBL" id="PHNE01000001">
    <property type="protein sequence ID" value="PPE05748.1"/>
    <property type="molecule type" value="Genomic_DNA"/>
</dbReference>
<evidence type="ECO:0000313" key="9">
    <source>
        <dbReference type="Proteomes" id="UP000237865"/>
    </source>
</evidence>
<dbReference type="PANTHER" id="PTHR45008">
    <property type="entry name" value="PTS SYSTEM GLUCOSE-SPECIFIC EIIA COMPONENT"/>
    <property type="match status" value="1"/>
</dbReference>
<reference evidence="8 9" key="1">
    <citation type="submission" date="2017-11" db="EMBL/GenBank/DDBJ databases">
        <title>Genome sequence of Entomoplasma lucivorax PIPN-2 (ATCC 49196).</title>
        <authorList>
            <person name="Lo W.-S."/>
            <person name="Gasparich G.E."/>
            <person name="Kuo C.-H."/>
        </authorList>
    </citation>
    <scope>NUCLEOTIDE SEQUENCE [LARGE SCALE GENOMIC DNA]</scope>
    <source>
        <strain evidence="8 9">PIPN-2</strain>
    </source>
</reference>
<organism evidence="8 9">
    <name type="scientific">Williamsoniiplasma lucivorax</name>
    <dbReference type="NCBI Taxonomy" id="209274"/>
    <lineage>
        <taxon>Bacteria</taxon>
        <taxon>Bacillati</taxon>
        <taxon>Mycoplasmatota</taxon>
        <taxon>Mollicutes</taxon>
        <taxon>Entomoplasmatales</taxon>
        <taxon>Williamsoniiplasma</taxon>
    </lineage>
</organism>